<dbReference type="Gene3D" id="3.40.50.1820">
    <property type="entry name" value="alpha/beta hydrolase"/>
    <property type="match status" value="1"/>
</dbReference>
<evidence type="ECO:0000313" key="1">
    <source>
        <dbReference type="EnsemblPlants" id="EMT20106"/>
    </source>
</evidence>
<dbReference type="GO" id="GO:0006629">
    <property type="term" value="P:lipid metabolic process"/>
    <property type="evidence" value="ECO:0007669"/>
    <property type="project" value="InterPro"/>
</dbReference>
<dbReference type="AlphaFoldDB" id="R7WC73"/>
<dbReference type="SUPFAM" id="SSF53474">
    <property type="entry name" value="alpha/beta-Hydrolases"/>
    <property type="match status" value="1"/>
</dbReference>
<dbReference type="InterPro" id="IPR044819">
    <property type="entry name" value="OBL-like"/>
</dbReference>
<dbReference type="EnsemblPlants" id="EMT20106">
    <property type="protein sequence ID" value="EMT20106"/>
    <property type="gene ID" value="F775_04389"/>
</dbReference>
<organism evidence="1">
    <name type="scientific">Aegilops tauschii</name>
    <name type="common">Tausch's goatgrass</name>
    <name type="synonym">Aegilops squarrosa</name>
    <dbReference type="NCBI Taxonomy" id="37682"/>
    <lineage>
        <taxon>Eukaryota</taxon>
        <taxon>Viridiplantae</taxon>
        <taxon>Streptophyta</taxon>
        <taxon>Embryophyta</taxon>
        <taxon>Tracheophyta</taxon>
        <taxon>Spermatophyta</taxon>
        <taxon>Magnoliopsida</taxon>
        <taxon>Liliopsida</taxon>
        <taxon>Poales</taxon>
        <taxon>Poaceae</taxon>
        <taxon>BOP clade</taxon>
        <taxon>Pooideae</taxon>
        <taxon>Triticodae</taxon>
        <taxon>Triticeae</taxon>
        <taxon>Triticinae</taxon>
        <taxon>Aegilops</taxon>
    </lineage>
</organism>
<reference evidence="1" key="1">
    <citation type="submission" date="2015-06" db="UniProtKB">
        <authorList>
            <consortium name="EnsemblPlants"/>
        </authorList>
    </citation>
    <scope>IDENTIFICATION</scope>
</reference>
<accession>R7WC73</accession>
<dbReference type="InterPro" id="IPR029058">
    <property type="entry name" value="AB_hydrolase_fold"/>
</dbReference>
<sequence length="211" mass="24111">MTRKVKMPDRASLNYRSCIGLLDTRVELDKKIKPGDSNYHAALSIMAAKLSYENELVISSVVQNHWHMEFLGFYNCWNENPSRYFRFVYCNDIVPRVPYDDSTLLFKHFGTCLYFDSFYRGQVTAEEPNKNYFSVLAVAPKLVNAWWELARSFLIGYAEGPEYTEGWLMRLARVAALVMPGLPPHAPQDYVNATRLGAASLGPLELAEQPL</sequence>
<dbReference type="PANTHER" id="PTHR46086">
    <property type="entry name" value="ALPHA/BETA-HYDROLASES SUPERFAMILY PROTEIN"/>
    <property type="match status" value="1"/>
</dbReference>
<dbReference type="PANTHER" id="PTHR46086:SF4">
    <property type="entry name" value="ALPHA_BETA-HYDROLASES SUPERFAMILY PROTEIN"/>
    <property type="match status" value="1"/>
</dbReference>
<dbReference type="ExpressionAtlas" id="R7WC73">
    <property type="expression patterns" value="baseline"/>
</dbReference>
<dbReference type="GO" id="GO:0004806">
    <property type="term" value="F:triacylglycerol lipase activity"/>
    <property type="evidence" value="ECO:0007669"/>
    <property type="project" value="InterPro"/>
</dbReference>
<protein>
    <submittedName>
        <fullName evidence="1">Uncharacterized protein</fullName>
    </submittedName>
</protein>
<name>R7WC73_AEGTA</name>
<proteinExistence type="predicted"/>